<dbReference type="VEuPathDB" id="ToxoDB:TGVEG_243450"/>
<keyword evidence="3" id="KW-0547">Nucleotide-binding</keyword>
<dbReference type="GO" id="GO:0005525">
    <property type="term" value="F:GTP binding"/>
    <property type="evidence" value="ECO:0007669"/>
    <property type="project" value="InterPro"/>
</dbReference>
<evidence type="ECO:0000313" key="8">
    <source>
        <dbReference type="Proteomes" id="UP000002226"/>
    </source>
</evidence>
<dbReference type="SMART" id="SM00173">
    <property type="entry name" value="RAS"/>
    <property type="match status" value="1"/>
</dbReference>
<dbReference type="NCBIfam" id="TIGR00231">
    <property type="entry name" value="small_GTP"/>
    <property type="match status" value="1"/>
</dbReference>
<dbReference type="OrthoDB" id="331467at2759"/>
<evidence type="ECO:0000256" key="2">
    <source>
        <dbReference type="ARBA" id="ARBA00006270"/>
    </source>
</evidence>
<dbReference type="AlphaFoldDB" id="B9QJI1"/>
<dbReference type="Proteomes" id="UP000002226">
    <property type="component" value="Unassembled WGS sequence"/>
</dbReference>
<dbReference type="FunFam" id="3.40.50.300:FF:000586">
    <property type="entry name" value="Rab family GTPase"/>
    <property type="match status" value="1"/>
</dbReference>
<dbReference type="STRING" id="432359.B9QJI1"/>
<comment type="subcellular location">
    <subcellularLocation>
        <location evidence="1">Endomembrane system</location>
    </subcellularLocation>
</comment>
<evidence type="ECO:0000313" key="6">
    <source>
        <dbReference type="EMBL" id="CEL73136.1"/>
    </source>
</evidence>
<comment type="similarity">
    <text evidence="2">Belongs to the small GTPase superfamily. Rab family.</text>
</comment>
<proteinExistence type="inferred from homology"/>
<dbReference type="SMART" id="SM00174">
    <property type="entry name" value="RHO"/>
    <property type="match status" value="1"/>
</dbReference>
<dbReference type="PROSITE" id="PS51419">
    <property type="entry name" value="RAB"/>
    <property type="match status" value="1"/>
</dbReference>
<dbReference type="eggNOG" id="KOG0078">
    <property type="taxonomic scope" value="Eukaryota"/>
</dbReference>
<reference evidence="8" key="2">
    <citation type="submission" date="2008-03" db="EMBL/GenBank/DDBJ databases">
        <title>Annotation of Toxoplasma gondii VEG.</title>
        <authorList>
            <person name="Lorenzi H."/>
            <person name="Inman J."/>
            <person name="Amedeo P."/>
            <person name="Brunk B."/>
            <person name="Roos D."/>
            <person name="Caler E."/>
        </authorList>
    </citation>
    <scope>NUCLEOTIDE SEQUENCE [LARGE SCALE GENOMIC DNA]</scope>
    <source>
        <strain evidence="8">ATCC 50861 / VEG</strain>
    </source>
</reference>
<dbReference type="EMBL" id="AAYL02000165">
    <property type="protein sequence ID" value="ESS31689.1"/>
    <property type="molecule type" value="Genomic_DNA"/>
</dbReference>
<accession>A0A0F7UXB5</accession>
<dbReference type="InterPro" id="IPR027417">
    <property type="entry name" value="P-loop_NTPase"/>
</dbReference>
<dbReference type="InterPro" id="IPR050209">
    <property type="entry name" value="Rab_GTPases_membrane_traffic"/>
</dbReference>
<dbReference type="PROSITE" id="PS51420">
    <property type="entry name" value="RHO"/>
    <property type="match status" value="1"/>
</dbReference>
<dbReference type="SMART" id="SM00177">
    <property type="entry name" value="ARF"/>
    <property type="match status" value="1"/>
</dbReference>
<gene>
    <name evidence="6" type="ORF">BN1205_103320</name>
    <name evidence="7" type="ORF">TGVEG_243450</name>
</gene>
<dbReference type="Pfam" id="PF00071">
    <property type="entry name" value="Ras"/>
    <property type="match status" value="1"/>
</dbReference>
<dbReference type="SMART" id="SM00176">
    <property type="entry name" value="RAN"/>
    <property type="match status" value="1"/>
</dbReference>
<dbReference type="PROSITE" id="PS51421">
    <property type="entry name" value="RAS"/>
    <property type="match status" value="1"/>
</dbReference>
<evidence type="ECO:0000256" key="3">
    <source>
        <dbReference type="ARBA" id="ARBA00022741"/>
    </source>
</evidence>
<reference evidence="7" key="3">
    <citation type="submission" date="2013-08" db="EMBL/GenBank/DDBJ databases">
        <authorList>
            <person name="Sibley D."/>
            <person name="Venepally P."/>
            <person name="Karamycheva S."/>
            <person name="Hadjithomas M."/>
            <person name="Khan A."/>
            <person name="Brunk B."/>
            <person name="Roos D."/>
            <person name="Caler E."/>
            <person name="Lorenzi H."/>
        </authorList>
    </citation>
    <scope>NUCLEOTIDE SEQUENCE</scope>
    <source>
        <strain evidence="7">VEG</strain>
    </source>
</reference>
<dbReference type="InterPro" id="IPR005225">
    <property type="entry name" value="Small_GTP-bd"/>
</dbReference>
<feature type="region of interest" description="Disordered" evidence="5">
    <location>
        <begin position="29"/>
        <end position="123"/>
    </location>
</feature>
<keyword evidence="8" id="KW-1185">Reference proteome</keyword>
<name>B9QJI1_TOXGV</name>
<evidence type="ECO:0000313" key="7">
    <source>
        <dbReference type="EMBL" id="ESS31689.1"/>
    </source>
</evidence>
<dbReference type="PANTHER" id="PTHR47979">
    <property type="entry name" value="DRAB11-RELATED"/>
    <property type="match status" value="1"/>
</dbReference>
<dbReference type="OMA" id="HSFSVDC"/>
<evidence type="ECO:0000256" key="5">
    <source>
        <dbReference type="SAM" id="MobiDB-lite"/>
    </source>
</evidence>
<accession>B9QJI1</accession>
<dbReference type="SUPFAM" id="SSF52540">
    <property type="entry name" value="P-loop containing nucleoside triphosphate hydrolases"/>
    <property type="match status" value="1"/>
</dbReference>
<evidence type="ECO:0000256" key="4">
    <source>
        <dbReference type="ARBA" id="ARBA00023136"/>
    </source>
</evidence>
<dbReference type="PRINTS" id="PR00449">
    <property type="entry name" value="RASTRNSFRMNG"/>
</dbReference>
<dbReference type="EMBL" id="LN714495">
    <property type="protein sequence ID" value="CEL73136.1"/>
    <property type="molecule type" value="Genomic_DNA"/>
</dbReference>
<dbReference type="Gene3D" id="3.40.50.300">
    <property type="entry name" value="P-loop containing nucleotide triphosphate hydrolases"/>
    <property type="match status" value="1"/>
</dbReference>
<dbReference type="SMART" id="SM00175">
    <property type="entry name" value="RAB"/>
    <property type="match status" value="1"/>
</dbReference>
<protein>
    <submittedName>
        <fullName evidence="7">Putative Ras-related protein Rab2BV</fullName>
    </submittedName>
    <submittedName>
        <fullName evidence="6">Ras family domain-containing protein</fullName>
    </submittedName>
</protein>
<dbReference type="CDD" id="cd00154">
    <property type="entry name" value="Rab"/>
    <property type="match status" value="1"/>
</dbReference>
<reference evidence="7" key="1">
    <citation type="submission" date="2007-03" db="EMBL/GenBank/DDBJ databases">
        <authorList>
            <person name="Paulsen I."/>
        </authorList>
    </citation>
    <scope>NUCLEOTIDE SEQUENCE</scope>
    <source>
        <strain evidence="7">VEG</strain>
    </source>
</reference>
<keyword evidence="4" id="KW-0472">Membrane</keyword>
<sequence>MHKLIPPQTLSPPGASVGLRTDAVAAPLSSISSRVSPSRSAFSSSSSSPVFPSSSSSSSPSSSSASPSTASPILPSSSSVSSSPSSSSASPSTASPILPSSSSVSSSSSCSPPSSSASPFSSSPAFLSSSSSYSSTLPESFRDRAASLLSQARFQKILTPRRQRPEALVSDGASLVGVGSEAHGKKVSPEDSFESVEGTPELSFVDDLWQYVLGREERKTSLGYDYLVKLLIIGDSCVGKSCLLSRFARGRFLPHRTTLGVDFETRTLDVDGRRVKIQLWDTAGHERFRSVTLSYYRSAMGALVVFDITKRESFESVQSWLRELEDRAPQNVQKVLVGNKADVENRAVSREEARRLAGEHNLHYIETSAKTGQHVRTAFVDLTLQVLRCLRQLELQCTYTSDKVDGQSDTSRINHALSNGTLDVVQLAEGPVERQGGLLGETFGRFFGKKRNRSSAVRRGTVRMQFHRYPVDDYLDSCLDV</sequence>
<organism evidence="7 8">
    <name type="scientific">Toxoplasma gondii (strain ATCC 50861 / VEG)</name>
    <dbReference type="NCBI Taxonomy" id="432359"/>
    <lineage>
        <taxon>Eukaryota</taxon>
        <taxon>Sar</taxon>
        <taxon>Alveolata</taxon>
        <taxon>Apicomplexa</taxon>
        <taxon>Conoidasida</taxon>
        <taxon>Coccidia</taxon>
        <taxon>Eucoccidiorida</taxon>
        <taxon>Eimeriorina</taxon>
        <taxon>Sarcocystidae</taxon>
        <taxon>Toxoplasma</taxon>
    </lineage>
</organism>
<dbReference type="InterPro" id="IPR001806">
    <property type="entry name" value="Small_GTPase"/>
</dbReference>
<dbReference type="PaxDb" id="5811-TGME49_043450"/>
<reference evidence="6" key="4">
    <citation type="journal article" date="2015" name="PLoS ONE">
        <title>Comprehensive Evaluation of Toxoplasma gondii VEG and Neospora caninum LIV Genomes with Tachyzoite Stage Transcriptome and Proteome Defines Novel Transcript Features.</title>
        <authorList>
            <person name="Ramaprasad A."/>
            <person name="Mourier T."/>
            <person name="Naeem R."/>
            <person name="Malas T.B."/>
            <person name="Moussa E."/>
            <person name="Panigrahi A."/>
            <person name="Vermont S.J."/>
            <person name="Otto T.D."/>
            <person name="Wastling J."/>
            <person name="Pain A."/>
        </authorList>
    </citation>
    <scope>NUCLEOTIDE SEQUENCE</scope>
    <source>
        <strain evidence="6">VEG</strain>
    </source>
</reference>
<dbReference type="GO" id="GO:0012505">
    <property type="term" value="C:endomembrane system"/>
    <property type="evidence" value="ECO:0007669"/>
    <property type="project" value="UniProtKB-SubCell"/>
</dbReference>
<dbReference type="GO" id="GO:0003924">
    <property type="term" value="F:GTPase activity"/>
    <property type="evidence" value="ECO:0007669"/>
    <property type="project" value="InterPro"/>
</dbReference>
<evidence type="ECO:0000256" key="1">
    <source>
        <dbReference type="ARBA" id="ARBA00004308"/>
    </source>
</evidence>